<dbReference type="InterPro" id="IPR038717">
    <property type="entry name" value="Tc1-like_DDE_dom"/>
</dbReference>
<name>A0AAU7LZQ2_9BURK</name>
<keyword evidence="3" id="KW-0614">Plasmid</keyword>
<accession>A0AAU7LZQ2</accession>
<reference evidence="3" key="1">
    <citation type="submission" date="2024-05" db="EMBL/GenBank/DDBJ databases">
        <authorList>
            <person name="Bunk B."/>
            <person name="Swiderski J."/>
            <person name="Sproer C."/>
            <person name="Thiel V."/>
        </authorList>
    </citation>
    <scope>NUCLEOTIDE SEQUENCE</scope>
    <source>
        <strain evidence="3">DSM 17735</strain>
        <plasmid evidence="3">p3</plasmid>
    </source>
</reference>
<dbReference type="InterPro" id="IPR036397">
    <property type="entry name" value="RNaseH_sf"/>
</dbReference>
<organism evidence="3">
    <name type="scientific">Polaromonas hydrogenivorans</name>
    <dbReference type="NCBI Taxonomy" id="335476"/>
    <lineage>
        <taxon>Bacteria</taxon>
        <taxon>Pseudomonadati</taxon>
        <taxon>Pseudomonadota</taxon>
        <taxon>Betaproteobacteria</taxon>
        <taxon>Burkholderiales</taxon>
        <taxon>Comamonadaceae</taxon>
        <taxon>Polaromonas</taxon>
    </lineage>
</organism>
<geneLocation type="plasmid" evidence="3">
    <name>p3</name>
</geneLocation>
<dbReference type="GO" id="GO:0003676">
    <property type="term" value="F:nucleic acid binding"/>
    <property type="evidence" value="ECO:0007669"/>
    <property type="project" value="InterPro"/>
</dbReference>
<evidence type="ECO:0000313" key="3">
    <source>
        <dbReference type="EMBL" id="XBP73112.1"/>
    </source>
</evidence>
<proteinExistence type="predicted"/>
<feature type="domain" description="Tc1-like transposase DDE" evidence="1">
    <location>
        <begin position="7"/>
        <end position="145"/>
    </location>
</feature>
<dbReference type="NCBIfam" id="NF033545">
    <property type="entry name" value="transpos_IS630"/>
    <property type="match status" value="1"/>
</dbReference>
<dbReference type="AlphaFoldDB" id="A0AAU7LZQ2"/>
<dbReference type="InterPro" id="IPR047655">
    <property type="entry name" value="Transpos_IS630-like"/>
</dbReference>
<dbReference type="RefSeq" id="WP_349283067.1">
    <property type="nucleotide sequence ID" value="NZ_CP157678.1"/>
</dbReference>
<gene>
    <name evidence="2" type="ORF">ABLV49_24055</name>
    <name evidence="3" type="ORF">ABLV49_24695</name>
</gene>
<dbReference type="Pfam" id="PF13358">
    <property type="entry name" value="DDE_3"/>
    <property type="match status" value="1"/>
</dbReference>
<dbReference type="Gene3D" id="3.30.420.10">
    <property type="entry name" value="Ribonuclease H-like superfamily/Ribonuclease H"/>
    <property type="match status" value="1"/>
</dbReference>
<evidence type="ECO:0000313" key="2">
    <source>
        <dbReference type="EMBL" id="XBP73103.1"/>
    </source>
</evidence>
<dbReference type="EMBL" id="CP157678">
    <property type="protein sequence ID" value="XBP73103.1"/>
    <property type="molecule type" value="Genomic_DNA"/>
</dbReference>
<evidence type="ECO:0000259" key="1">
    <source>
        <dbReference type="Pfam" id="PF13358"/>
    </source>
</evidence>
<sequence length="182" mass="20237">MAPEQVDIWFQDEMRIGQRGTQTRLWARKGTRPRVVRQQQSESAYVFGAVCPQQDSAVGLVMPHANTEAMAHHLQALSEAVPAGRHAVLVLDRAGWHTTPRLPQFPNISLLPLPAGSPELNPAEQVWQQLRDRHLANRCYDGYEQIVDACCDAWNAFAQIPGAIRSLCSRNWAVLPSAAVIP</sequence>
<protein>
    <submittedName>
        <fullName evidence="3">IS630 family transposase</fullName>
    </submittedName>
</protein>
<dbReference type="EMBL" id="CP157678">
    <property type="protein sequence ID" value="XBP73112.1"/>
    <property type="molecule type" value="Genomic_DNA"/>
</dbReference>